<dbReference type="Gene3D" id="3.40.50.740">
    <property type="match status" value="1"/>
</dbReference>
<dbReference type="Pfam" id="PF04879">
    <property type="entry name" value="Molybdop_Fe4S4"/>
    <property type="match status" value="1"/>
</dbReference>
<evidence type="ECO:0000259" key="5">
    <source>
        <dbReference type="PROSITE" id="PS51669"/>
    </source>
</evidence>
<dbReference type="PROSITE" id="PS51669">
    <property type="entry name" value="4FE4S_MOW_BIS_MGD"/>
    <property type="match status" value="1"/>
</dbReference>
<dbReference type="GO" id="GO:0051536">
    <property type="term" value="F:iron-sulfur cluster binding"/>
    <property type="evidence" value="ECO:0007669"/>
    <property type="project" value="UniProtKB-KW"/>
</dbReference>
<dbReference type="PANTHER" id="PTHR43742">
    <property type="entry name" value="TRIMETHYLAMINE-N-OXIDE REDUCTASE"/>
    <property type="match status" value="1"/>
</dbReference>
<dbReference type="PANTHER" id="PTHR43742:SF2">
    <property type="entry name" value="ASSIMILATORY NITRATE REDUCTASE CATALYTIC SUBUNIT"/>
    <property type="match status" value="1"/>
</dbReference>
<protein>
    <submittedName>
        <fullName evidence="6">Molybdopterin-dependent oxidoreductase</fullName>
    </submittedName>
</protein>
<keyword evidence="4" id="KW-0411">Iron-sulfur</keyword>
<dbReference type="Gene3D" id="3.40.228.10">
    <property type="entry name" value="Dimethylsulfoxide Reductase, domain 2"/>
    <property type="match status" value="1"/>
</dbReference>
<organism evidence="6">
    <name type="scientific">Kribbella sp. HUAS MG21</name>
    <dbReference type="NCBI Taxonomy" id="3160966"/>
    <lineage>
        <taxon>Bacteria</taxon>
        <taxon>Bacillati</taxon>
        <taxon>Actinomycetota</taxon>
        <taxon>Actinomycetes</taxon>
        <taxon>Propionibacteriales</taxon>
        <taxon>Kribbellaceae</taxon>
        <taxon>Kribbella</taxon>
    </lineage>
</organism>
<gene>
    <name evidence="6" type="ORF">ABN611_15470</name>
</gene>
<dbReference type="RefSeq" id="WP_350280571.1">
    <property type="nucleotide sequence ID" value="NZ_CP158165.1"/>
</dbReference>
<sequence length="707" mass="76543">MTVRRTSCNLCEAICGVLVAVEDGRVTDIRGDESDPLSRGHICPKAVALRDLQDDPDRLTTPVRRTPDGWQQIGWEAAYEIVVGKLTGIQQEHGRNAVGVYLGNPNVHSLGALTHMPTMVRQLRTRNRFSATSIDQLPHMLASYLLYGHQLMVPVPDIDRTSYLLMLGANPLASNGSMMTAPGFGTRLKELRKRGGKVVVVDPRRTETAAVSDEHHFVRPGTDAAFLLALIHQVIADGHARVASYVDGLATVEAAVEKWTPERAAAITGIPADVIRRVAEEFATADRATCYGRVGVSTQQFGAICQWAIQVLNIITGNLDRPGGTMFPRPAVNALLGLGRGHVGVWKSRVRGLPEFGGELPVATMAEEILTPGEGQIRAMVTVAGNPVLSTPNGSRLDEAFAALDFMVAIDPYINETTRHADVILPPAPPLEREQYDIVFHQLAVRNTARWNDPVLPKPAEARHDWEIFRDLGLALVRRTPWSRRRAEVTARLRTPPRWIVDAGLRIGPYPLSVRKLRRSPGGVDLGPLQPALPGALHRKSKRIDLAQRMILDELPRLDALTELSAGELLLIGRRHLRNNNSWMHNSARLVKGKPRHQLLMHPDDLADRGLADGQLVTVASTAGSVAVEVAASNDIMPGVVSLPHGFGHNRPGSRLTVANQVQGPSANDVTDANLVDAVAGTAAVNGVPVTVTATDPGGVAVTPNAR</sequence>
<dbReference type="InterPro" id="IPR050612">
    <property type="entry name" value="Prok_Mopterin_Oxidored"/>
</dbReference>
<dbReference type="Pfam" id="PF01568">
    <property type="entry name" value="Molydop_binding"/>
    <property type="match status" value="1"/>
</dbReference>
<evidence type="ECO:0000256" key="3">
    <source>
        <dbReference type="ARBA" id="ARBA00023004"/>
    </source>
</evidence>
<comment type="similarity">
    <text evidence="1">Belongs to the prokaryotic molybdopterin-containing oxidoreductase family.</text>
</comment>
<evidence type="ECO:0000313" key="6">
    <source>
        <dbReference type="EMBL" id="XBV27789.1"/>
    </source>
</evidence>
<dbReference type="InterPro" id="IPR006656">
    <property type="entry name" value="Mopterin_OxRdtase"/>
</dbReference>
<evidence type="ECO:0000256" key="1">
    <source>
        <dbReference type="ARBA" id="ARBA00010312"/>
    </source>
</evidence>
<dbReference type="InterPro" id="IPR006657">
    <property type="entry name" value="MoPterin_dinucl-bd_dom"/>
</dbReference>
<dbReference type="GO" id="GO:0043546">
    <property type="term" value="F:molybdopterin cofactor binding"/>
    <property type="evidence" value="ECO:0007669"/>
    <property type="project" value="InterPro"/>
</dbReference>
<name>A0AAU7TM79_9ACTN</name>
<evidence type="ECO:0000256" key="4">
    <source>
        <dbReference type="ARBA" id="ARBA00023014"/>
    </source>
</evidence>
<accession>A0AAU7TM79</accession>
<dbReference type="Gene3D" id="2.20.25.90">
    <property type="entry name" value="ADC-like domains"/>
    <property type="match status" value="1"/>
</dbReference>
<dbReference type="Pfam" id="PF00384">
    <property type="entry name" value="Molybdopterin"/>
    <property type="match status" value="1"/>
</dbReference>
<keyword evidence="3" id="KW-0408">Iron</keyword>
<keyword evidence="2" id="KW-0479">Metal-binding</keyword>
<evidence type="ECO:0000256" key="2">
    <source>
        <dbReference type="ARBA" id="ARBA00022723"/>
    </source>
</evidence>
<feature type="domain" description="4Fe-4S Mo/W bis-MGD-type" evidence="5">
    <location>
        <begin position="1"/>
        <end position="57"/>
    </location>
</feature>
<dbReference type="GO" id="GO:0016491">
    <property type="term" value="F:oxidoreductase activity"/>
    <property type="evidence" value="ECO:0007669"/>
    <property type="project" value="InterPro"/>
</dbReference>
<dbReference type="InterPro" id="IPR006963">
    <property type="entry name" value="Mopterin_OxRdtase_4Fe-4S_dom"/>
</dbReference>
<dbReference type="EMBL" id="CP158165">
    <property type="protein sequence ID" value="XBV27789.1"/>
    <property type="molecule type" value="Genomic_DNA"/>
</dbReference>
<dbReference type="SUPFAM" id="SSF53706">
    <property type="entry name" value="Formate dehydrogenase/DMSO reductase, domains 1-3"/>
    <property type="match status" value="1"/>
</dbReference>
<dbReference type="Gene3D" id="2.40.40.20">
    <property type="match status" value="1"/>
</dbReference>
<dbReference type="AlphaFoldDB" id="A0AAU7TM79"/>
<reference evidence="6" key="1">
    <citation type="submission" date="2024-06" db="EMBL/GenBank/DDBJ databases">
        <title>Kribbella sp. strain HUAS MG21 genome sequences.</title>
        <authorList>
            <person name="Mo P."/>
        </authorList>
    </citation>
    <scope>NUCLEOTIDE SEQUENCE</scope>
    <source>
        <strain evidence="6">HUAS MG21</strain>
    </source>
</reference>
<dbReference type="GO" id="GO:0046872">
    <property type="term" value="F:metal ion binding"/>
    <property type="evidence" value="ECO:0007669"/>
    <property type="project" value="UniProtKB-KW"/>
</dbReference>
<proteinExistence type="inferred from homology"/>
<dbReference type="SMART" id="SM00926">
    <property type="entry name" value="Molybdop_Fe4S4"/>
    <property type="match status" value="1"/>
</dbReference>